<dbReference type="SUPFAM" id="SSF52540">
    <property type="entry name" value="P-loop containing nucleoside triphosphate hydrolases"/>
    <property type="match status" value="1"/>
</dbReference>
<dbReference type="InterPro" id="IPR049081">
    <property type="entry name" value="MJ1010-like_2nd"/>
</dbReference>
<evidence type="ECO:0000256" key="1">
    <source>
        <dbReference type="ARBA" id="ARBA00006755"/>
    </source>
</evidence>
<gene>
    <name evidence="7" type="ORF">DJFEGNLO_00027</name>
    <name evidence="6" type="ORF">LOFKPPND_00006</name>
</gene>
<dbReference type="InterPro" id="IPR036388">
    <property type="entry name" value="WH-like_DNA-bd_sf"/>
</dbReference>
<dbReference type="AlphaFoldDB" id="A0A7G9YCD4"/>
<feature type="domain" description="ATPase" evidence="4">
    <location>
        <begin position="6"/>
        <end position="247"/>
    </location>
</feature>
<comment type="similarity">
    <text evidence="1">Belongs to the archaeal ATPase family.</text>
</comment>
<organism evidence="6">
    <name type="scientific">Candidatus Methanogaster sp. ANME-2c ERB4</name>
    <dbReference type="NCBI Taxonomy" id="2759911"/>
    <lineage>
        <taxon>Archaea</taxon>
        <taxon>Methanobacteriati</taxon>
        <taxon>Methanobacteriota</taxon>
        <taxon>Stenosarchaea group</taxon>
        <taxon>Methanomicrobia</taxon>
        <taxon>Methanosarcinales</taxon>
        <taxon>ANME-2 cluster</taxon>
        <taxon>Candidatus Methanogasteraceae</taxon>
        <taxon>Candidatus Methanogaster</taxon>
    </lineage>
</organism>
<evidence type="ECO:0000313" key="6">
    <source>
        <dbReference type="EMBL" id="QNO45668.1"/>
    </source>
</evidence>
<dbReference type="Gene3D" id="3.40.50.300">
    <property type="entry name" value="P-loop containing nucleotide triphosphate hydrolases"/>
    <property type="match status" value="1"/>
</dbReference>
<dbReference type="InterPro" id="IPR011579">
    <property type="entry name" value="ATPase_dom"/>
</dbReference>
<dbReference type="InterPro" id="IPR051667">
    <property type="entry name" value="Archaeal_ATPase_domain"/>
</dbReference>
<reference evidence="6" key="1">
    <citation type="submission" date="2020-06" db="EMBL/GenBank/DDBJ databases">
        <title>Unique genomic features of the anaerobic methanotrophic archaea.</title>
        <authorList>
            <person name="Chadwick G.L."/>
            <person name="Skennerton C.T."/>
            <person name="Laso-Perez R."/>
            <person name="Leu A.O."/>
            <person name="Speth D.R."/>
            <person name="Yu H."/>
            <person name="Morgan-Lang C."/>
            <person name="Hatzenpichler R."/>
            <person name="Goudeau D."/>
            <person name="Malmstrom R."/>
            <person name="Brazelton W.J."/>
            <person name="Woyke T."/>
            <person name="Hallam S.J."/>
            <person name="Tyson G.W."/>
            <person name="Wegener G."/>
            <person name="Boetius A."/>
            <person name="Orphan V."/>
        </authorList>
    </citation>
    <scope>NUCLEOTIDE SEQUENCE</scope>
</reference>
<dbReference type="Pfam" id="PF01637">
    <property type="entry name" value="ATPase_2"/>
    <property type="match status" value="1"/>
</dbReference>
<accession>A0A7G9YCD4</accession>
<keyword evidence="3 6" id="KW-0067">ATP-binding</keyword>
<keyword evidence="2" id="KW-0547">Nucleotide-binding</keyword>
<dbReference type="GO" id="GO:0005524">
    <property type="term" value="F:ATP binding"/>
    <property type="evidence" value="ECO:0007669"/>
    <property type="project" value="UniProtKB-KW"/>
</dbReference>
<dbReference type="EMBL" id="MT631140">
    <property type="protein sequence ID" value="QNO45668.1"/>
    <property type="molecule type" value="Genomic_DNA"/>
</dbReference>
<proteinExistence type="inferred from homology"/>
<dbReference type="PANTHER" id="PTHR37096:SF1">
    <property type="entry name" value="AAA+ ATPASE DOMAIN-CONTAINING PROTEIN"/>
    <property type="match status" value="1"/>
</dbReference>
<evidence type="ECO:0000259" key="4">
    <source>
        <dbReference type="Pfam" id="PF01637"/>
    </source>
</evidence>
<evidence type="ECO:0000256" key="3">
    <source>
        <dbReference type="ARBA" id="ARBA00022840"/>
    </source>
</evidence>
<dbReference type="Pfam" id="PF21690">
    <property type="entry name" value="MJ1010-like_2nd"/>
    <property type="match status" value="1"/>
</dbReference>
<feature type="domain" description="Uncharacterized ATP-binding protein MJ1010-like C-terminal" evidence="5">
    <location>
        <begin position="270"/>
        <end position="351"/>
    </location>
</feature>
<dbReference type="Gene3D" id="1.10.10.10">
    <property type="entry name" value="Winged helix-like DNA-binding domain superfamily/Winged helix DNA-binding domain"/>
    <property type="match status" value="1"/>
</dbReference>
<dbReference type="EMBL" id="MT631280">
    <property type="protein sequence ID" value="QNO47873.1"/>
    <property type="molecule type" value="Genomic_DNA"/>
</dbReference>
<evidence type="ECO:0000259" key="5">
    <source>
        <dbReference type="Pfam" id="PF21690"/>
    </source>
</evidence>
<dbReference type="PANTHER" id="PTHR37096">
    <property type="entry name" value="YALI0E33429P"/>
    <property type="match status" value="1"/>
</dbReference>
<name>A0A7G9YCD4_9EURY</name>
<sequence>MKRIEFHDREKEMKEFMNILNSEPSLITFVYGPINSGKTALINHLIEQLPGEYTPFYINLRGRFITGYEDFLNVLFEIDESGVTNNVGEYATSILKDLKILSGIPIPINLFEQIFEKKAKSKDMFRYIERFFVEMSTERVPVMIIDELQVIGDMKIDGLLIYKLFNFFVRLTKELHLAHVFVITSDSLFIEQVYSEAVLSGRCRYLLVDDFDHKTAAAFLEKHDVTADEKMVAWEYCGGKPVCLVELINYEKREEKLREMLRIRRGQIDQRIGVLNDVRKKILFEGDEIEITYNSVMKTLKRFSENESYEYVRITPDVAYLVKENILFADPTNGIIKPQSRLNLLAIREILRRGD</sequence>
<evidence type="ECO:0000256" key="2">
    <source>
        <dbReference type="ARBA" id="ARBA00022741"/>
    </source>
</evidence>
<dbReference type="InterPro" id="IPR027417">
    <property type="entry name" value="P-loop_NTPase"/>
</dbReference>
<protein>
    <submittedName>
        <fullName evidence="6">Putative ATP-binding protein</fullName>
    </submittedName>
</protein>
<evidence type="ECO:0000313" key="7">
    <source>
        <dbReference type="EMBL" id="QNO47873.1"/>
    </source>
</evidence>